<gene>
    <name evidence="1" type="ORF">UFOPK2242_00729</name>
    <name evidence="2" type="ORF">UFOPK2925_01526</name>
</gene>
<evidence type="ECO:0000313" key="1">
    <source>
        <dbReference type="EMBL" id="CAB4656873.1"/>
    </source>
</evidence>
<dbReference type="EMBL" id="CAEZWM010000075">
    <property type="protein sequence ID" value="CAB4656873.1"/>
    <property type="molecule type" value="Genomic_DNA"/>
</dbReference>
<dbReference type="AlphaFoldDB" id="A0A6J6L7V3"/>
<name>A0A6J6L7V3_9ZZZZ</name>
<sequence length="239" mass="26568">MHLTDELSKVTLAHLRDPDGRCALRLSKEFENQRASVSANIRFRLSGRLEESASLAQTSLDSPRLSHFPTPRDFLPEERAVFAAASRWYVEIFGDRRATSAGTYDFSTPRSELGINLVGGAGLRFITDDGLPEIRILQYAGRSAIPESLFDAPEVRFSMLRNEAWIRSTGSPLLVTVADLIRGEAFVQSLSPEPLLTACNDWLATCVERIRERVIDPKPEMGTDCAWCGFISSCDAVMK</sequence>
<proteinExistence type="predicted"/>
<dbReference type="EMBL" id="CAEZZU010000285">
    <property type="protein sequence ID" value="CAB4791745.1"/>
    <property type="molecule type" value="Genomic_DNA"/>
</dbReference>
<evidence type="ECO:0000313" key="2">
    <source>
        <dbReference type="EMBL" id="CAB4791745.1"/>
    </source>
</evidence>
<organism evidence="1">
    <name type="scientific">freshwater metagenome</name>
    <dbReference type="NCBI Taxonomy" id="449393"/>
    <lineage>
        <taxon>unclassified sequences</taxon>
        <taxon>metagenomes</taxon>
        <taxon>ecological metagenomes</taxon>
    </lineage>
</organism>
<reference evidence="1" key="1">
    <citation type="submission" date="2020-05" db="EMBL/GenBank/DDBJ databases">
        <authorList>
            <person name="Chiriac C."/>
            <person name="Salcher M."/>
            <person name="Ghai R."/>
            <person name="Kavagutti S V."/>
        </authorList>
    </citation>
    <scope>NUCLEOTIDE SEQUENCE</scope>
</reference>
<protein>
    <submittedName>
        <fullName evidence="1">Unannotated protein</fullName>
    </submittedName>
</protein>
<accession>A0A6J6L7V3</accession>